<dbReference type="EMBL" id="GGFJ01013441">
    <property type="protein sequence ID" value="MBW62582.1"/>
    <property type="molecule type" value="Transcribed_RNA"/>
</dbReference>
<sequence length="82" mass="9611">MASVWYWELPWLLSVARCRDLFPTLHPNPLAPFPRWTICDCWPSSPSRVGLLPHRPQTVYRVFCERTLSPIRRHSSSSGEVY</sequence>
<proteinExistence type="predicted"/>
<evidence type="ECO:0000313" key="2">
    <source>
        <dbReference type="EMBL" id="MBW62582.1"/>
    </source>
</evidence>
<keyword evidence="1" id="KW-0732">Signal</keyword>
<accession>A0A2M4CB59</accession>
<protein>
    <submittedName>
        <fullName evidence="2">Putative secreted protein</fullName>
    </submittedName>
</protein>
<evidence type="ECO:0000256" key="1">
    <source>
        <dbReference type="SAM" id="SignalP"/>
    </source>
</evidence>
<reference evidence="2" key="1">
    <citation type="submission" date="2018-01" db="EMBL/GenBank/DDBJ databases">
        <title>An insight into the sialome of Amazonian anophelines.</title>
        <authorList>
            <person name="Ribeiro J.M."/>
            <person name="Scarpassa V."/>
            <person name="Calvo E."/>
        </authorList>
    </citation>
    <scope>NUCLEOTIDE SEQUENCE</scope>
    <source>
        <tissue evidence="2">Salivary glands</tissue>
    </source>
</reference>
<feature type="chain" id="PRO_5014818073" evidence="1">
    <location>
        <begin position="19"/>
        <end position="82"/>
    </location>
</feature>
<feature type="signal peptide" evidence="1">
    <location>
        <begin position="1"/>
        <end position="18"/>
    </location>
</feature>
<organism evidence="2">
    <name type="scientific">Anopheles marajoara</name>
    <dbReference type="NCBI Taxonomy" id="58244"/>
    <lineage>
        <taxon>Eukaryota</taxon>
        <taxon>Metazoa</taxon>
        <taxon>Ecdysozoa</taxon>
        <taxon>Arthropoda</taxon>
        <taxon>Hexapoda</taxon>
        <taxon>Insecta</taxon>
        <taxon>Pterygota</taxon>
        <taxon>Neoptera</taxon>
        <taxon>Endopterygota</taxon>
        <taxon>Diptera</taxon>
        <taxon>Nematocera</taxon>
        <taxon>Culicoidea</taxon>
        <taxon>Culicidae</taxon>
        <taxon>Anophelinae</taxon>
        <taxon>Anopheles</taxon>
    </lineage>
</organism>
<name>A0A2M4CB59_9DIPT</name>
<dbReference type="AlphaFoldDB" id="A0A2M4CB59"/>